<evidence type="ECO:0000313" key="1">
    <source>
        <dbReference type="EMBL" id="KIM48508.1"/>
    </source>
</evidence>
<evidence type="ECO:0008006" key="3">
    <source>
        <dbReference type="Google" id="ProtNLM"/>
    </source>
</evidence>
<dbReference type="SUPFAM" id="SSF52047">
    <property type="entry name" value="RNI-like"/>
    <property type="match status" value="1"/>
</dbReference>
<proteinExistence type="predicted"/>
<dbReference type="InterPro" id="IPR032675">
    <property type="entry name" value="LRR_dom_sf"/>
</dbReference>
<sequence>MDEKEEVDSGAGECKISCLPPELLAVIFILARAEPKEHPASFSKIPFEILVSHVSSHWRAVSLATLALWNQIHIRTPRSICRYTRSRASRYLERSGSQCPLDIYVNISNWERGNARNRERPYFIRSFADYIITHLPQTRSLFFECFQESTLLWTLSRLRNVSAPNLRRLEVKFNLHTLPRGPREIEFSILKLGSPQLAFVKNMGNCMPVFASLHRLTSLHLHKHYPDIPLTYPILVDVMKAPDCLLYLSIGGKFNMETWPLQAAAPDFQLHHLKALQIHYPEKMVAHLLLYLSAPNLESLWLIGVFKDFSIFCNSSGYPRFPRLRYLTLQGSYLPSIMPISSAFPSITHLNLHLYDTPILETVLSGQWSSLHTLVFTWDESWKQMGDIVTSFLQRRISDGRPIDNFLVTRNVLNVLERKAWTGIPVETKVRLVSAGNYLEPWWNQEDRI</sequence>
<dbReference type="Gene3D" id="3.80.10.10">
    <property type="entry name" value="Ribonuclease Inhibitor"/>
    <property type="match status" value="1"/>
</dbReference>
<dbReference type="EMBL" id="KN831768">
    <property type="protein sequence ID" value="KIM48508.1"/>
    <property type="molecule type" value="Genomic_DNA"/>
</dbReference>
<reference evidence="2" key="2">
    <citation type="submission" date="2015-01" db="EMBL/GenBank/DDBJ databases">
        <title>Evolutionary Origins and Diversification of the Mycorrhizal Mutualists.</title>
        <authorList>
            <consortium name="DOE Joint Genome Institute"/>
            <consortium name="Mycorrhizal Genomics Consortium"/>
            <person name="Kohler A."/>
            <person name="Kuo A."/>
            <person name="Nagy L.G."/>
            <person name="Floudas D."/>
            <person name="Copeland A."/>
            <person name="Barry K.W."/>
            <person name="Cichocki N."/>
            <person name="Veneault-Fourrey C."/>
            <person name="LaButti K."/>
            <person name="Lindquist E.A."/>
            <person name="Lipzen A."/>
            <person name="Lundell T."/>
            <person name="Morin E."/>
            <person name="Murat C."/>
            <person name="Riley R."/>
            <person name="Ohm R."/>
            <person name="Sun H."/>
            <person name="Tunlid A."/>
            <person name="Henrissat B."/>
            <person name="Grigoriev I.V."/>
            <person name="Hibbett D.S."/>
            <person name="Martin F."/>
        </authorList>
    </citation>
    <scope>NUCLEOTIDE SEQUENCE [LARGE SCALE GENOMIC DNA]</scope>
    <source>
        <strain evidence="2">h7</strain>
    </source>
</reference>
<gene>
    <name evidence="1" type="ORF">M413DRAFT_80299</name>
</gene>
<dbReference type="STRING" id="686832.A0A0C2YFK0"/>
<dbReference type="AlphaFoldDB" id="A0A0C2YFK0"/>
<evidence type="ECO:0000313" key="2">
    <source>
        <dbReference type="Proteomes" id="UP000053424"/>
    </source>
</evidence>
<dbReference type="HOGENOM" id="CLU_020999_3_3_1"/>
<name>A0A0C2YFK0_HEBCY</name>
<accession>A0A0C2YFK0</accession>
<protein>
    <recommendedName>
        <fullName evidence="3">F-box domain-containing protein</fullName>
    </recommendedName>
</protein>
<dbReference type="OrthoDB" id="3244423at2759"/>
<dbReference type="Proteomes" id="UP000053424">
    <property type="component" value="Unassembled WGS sequence"/>
</dbReference>
<reference evidence="1 2" key="1">
    <citation type="submission" date="2014-04" db="EMBL/GenBank/DDBJ databases">
        <authorList>
            <consortium name="DOE Joint Genome Institute"/>
            <person name="Kuo A."/>
            <person name="Gay G."/>
            <person name="Dore J."/>
            <person name="Kohler A."/>
            <person name="Nagy L.G."/>
            <person name="Floudas D."/>
            <person name="Copeland A."/>
            <person name="Barry K.W."/>
            <person name="Cichocki N."/>
            <person name="Veneault-Fourrey C."/>
            <person name="LaButti K."/>
            <person name="Lindquist E.A."/>
            <person name="Lipzen A."/>
            <person name="Lundell T."/>
            <person name="Morin E."/>
            <person name="Murat C."/>
            <person name="Sun H."/>
            <person name="Tunlid A."/>
            <person name="Henrissat B."/>
            <person name="Grigoriev I.V."/>
            <person name="Hibbett D.S."/>
            <person name="Martin F."/>
            <person name="Nordberg H.P."/>
            <person name="Cantor M.N."/>
            <person name="Hua S.X."/>
        </authorList>
    </citation>
    <scope>NUCLEOTIDE SEQUENCE [LARGE SCALE GENOMIC DNA]</scope>
    <source>
        <strain evidence="2">h7</strain>
    </source>
</reference>
<organism evidence="1 2">
    <name type="scientific">Hebeloma cylindrosporum</name>
    <dbReference type="NCBI Taxonomy" id="76867"/>
    <lineage>
        <taxon>Eukaryota</taxon>
        <taxon>Fungi</taxon>
        <taxon>Dikarya</taxon>
        <taxon>Basidiomycota</taxon>
        <taxon>Agaricomycotina</taxon>
        <taxon>Agaricomycetes</taxon>
        <taxon>Agaricomycetidae</taxon>
        <taxon>Agaricales</taxon>
        <taxon>Agaricineae</taxon>
        <taxon>Hymenogastraceae</taxon>
        <taxon>Hebeloma</taxon>
    </lineage>
</organism>
<keyword evidence="2" id="KW-1185">Reference proteome</keyword>